<evidence type="ECO:0000313" key="3">
    <source>
        <dbReference type="EMBL" id="KZV47515.1"/>
    </source>
</evidence>
<dbReference type="InterPro" id="IPR029415">
    <property type="entry name" value="Lines_C"/>
</dbReference>
<sequence>MKKKLCCQESELCTSGESLVLITSYSDDCHCLAKIIGDLVFLFAVNNPFAQHLVETTLLAISKFVIGLGSSWETFMHLLCLSMELTIDTTLSSSCKASALAKQLSNYGSSIPNWLLMSRPEIPKWKIVTAIIQVLRNILKYLKQDCDGKTMKTYLDSVCSLLLNVSWDFLSEIIVDCDAEALRGSDKDVSLHSKLVHPREMEMLCGNLLQFLCSFVDQIDHVDDVLRPSGDICQINDLVLELIDRCYIQLQSFNSFSIFQYSRHKILMLMVKPSFQRYFKDTTWIHLIHKYFDDLLLQPLSGGKPDENSSVEDSPFCSSISEPGKLYMMSRHLQRLAIFIFLKFSLNLVSSKENSNKQCTHENLKLCLISDTSLDSEQCAKCQGLSELQKWLQGHLPADVFLQNKLPSDQCVRFTQSFLQLYMHEDDILFEMLLQFFRLPFYAKHQFTENESFMPKNRQFFVASHLFNPLHLFHLFLAEILYDHQVLLDYLISGDTGSRCAEYLLRSLRLVCDSWDLFLEFPGLEEGSSGSNSKRQKVLVDNSAHQEAVSPANIDARISCSIKQDYSTRRIPFLAARNCLNSLRISIESLNQKNLFPYNPQVLLRRLRSSVVRATSVGTFKKIFPWREMNGGSASRNSISGSQYSSPTEVGCQPRRPPCPSCHAVVPVSQLRLRHHSVQAPGSKARTLNLHDVFLFLIIFHFRFFFQISVSDYIYPYYSDRSHGRDITTIYIKLVHFPPPQTCTFGLHSALSEKTLFHENRLISHESWQYLPAIS</sequence>
<evidence type="ECO:0008006" key="5">
    <source>
        <dbReference type="Google" id="ProtNLM"/>
    </source>
</evidence>
<dbReference type="Proteomes" id="UP000250235">
    <property type="component" value="Unassembled WGS sequence"/>
</dbReference>
<dbReference type="PANTHER" id="PTHR16057:SF1">
    <property type="entry name" value="PROTEIN LINES HOMOLOG 1"/>
    <property type="match status" value="1"/>
</dbReference>
<dbReference type="OrthoDB" id="8251209at2759"/>
<evidence type="ECO:0000259" key="2">
    <source>
        <dbReference type="Pfam" id="PF14695"/>
    </source>
</evidence>
<evidence type="ECO:0000313" key="4">
    <source>
        <dbReference type="Proteomes" id="UP000250235"/>
    </source>
</evidence>
<keyword evidence="4" id="KW-1185">Reference proteome</keyword>
<dbReference type="Pfam" id="PF14695">
    <property type="entry name" value="LINES_C"/>
    <property type="match status" value="1"/>
</dbReference>
<proteinExistence type="predicted"/>
<feature type="domain" description="Protein Lines C-terminal" evidence="2">
    <location>
        <begin position="578"/>
        <end position="608"/>
    </location>
</feature>
<dbReference type="EMBL" id="KQ995268">
    <property type="protein sequence ID" value="KZV47515.1"/>
    <property type="molecule type" value="Genomic_DNA"/>
</dbReference>
<protein>
    <recommendedName>
        <fullName evidence="5">Protein Lines C-terminal domain-containing protein</fullName>
    </recommendedName>
</protein>
<accession>A0A2Z7CMD3</accession>
<name>A0A2Z7CMD3_9LAMI</name>
<dbReference type="PANTHER" id="PTHR16057">
    <property type="entry name" value="WINS1, 2 PROTEIN"/>
    <property type="match status" value="1"/>
</dbReference>
<dbReference type="AlphaFoldDB" id="A0A2Z7CMD3"/>
<gene>
    <name evidence="3" type="ORF">F511_14587</name>
</gene>
<dbReference type="InterPro" id="IPR032794">
    <property type="entry name" value="LINES_N"/>
</dbReference>
<organism evidence="3 4">
    <name type="scientific">Dorcoceras hygrometricum</name>
    <dbReference type="NCBI Taxonomy" id="472368"/>
    <lineage>
        <taxon>Eukaryota</taxon>
        <taxon>Viridiplantae</taxon>
        <taxon>Streptophyta</taxon>
        <taxon>Embryophyta</taxon>
        <taxon>Tracheophyta</taxon>
        <taxon>Spermatophyta</taxon>
        <taxon>Magnoliopsida</taxon>
        <taxon>eudicotyledons</taxon>
        <taxon>Gunneridae</taxon>
        <taxon>Pentapetalae</taxon>
        <taxon>asterids</taxon>
        <taxon>lamiids</taxon>
        <taxon>Lamiales</taxon>
        <taxon>Gesneriaceae</taxon>
        <taxon>Didymocarpoideae</taxon>
        <taxon>Trichosporeae</taxon>
        <taxon>Loxocarpinae</taxon>
        <taxon>Dorcoceras</taxon>
    </lineage>
</organism>
<feature type="domain" description="Protein Lines N-terminal" evidence="1">
    <location>
        <begin position="385"/>
        <end position="520"/>
    </location>
</feature>
<dbReference type="InterPro" id="IPR024875">
    <property type="entry name" value="Protein_Lines"/>
</dbReference>
<evidence type="ECO:0000259" key="1">
    <source>
        <dbReference type="Pfam" id="PF14694"/>
    </source>
</evidence>
<dbReference type="Pfam" id="PF14694">
    <property type="entry name" value="LINES_N"/>
    <property type="match status" value="1"/>
</dbReference>
<reference evidence="3 4" key="1">
    <citation type="journal article" date="2015" name="Proc. Natl. Acad. Sci. U.S.A.">
        <title>The resurrection genome of Boea hygrometrica: A blueprint for survival of dehydration.</title>
        <authorList>
            <person name="Xiao L."/>
            <person name="Yang G."/>
            <person name="Zhang L."/>
            <person name="Yang X."/>
            <person name="Zhao S."/>
            <person name="Ji Z."/>
            <person name="Zhou Q."/>
            <person name="Hu M."/>
            <person name="Wang Y."/>
            <person name="Chen M."/>
            <person name="Xu Y."/>
            <person name="Jin H."/>
            <person name="Xiao X."/>
            <person name="Hu G."/>
            <person name="Bao F."/>
            <person name="Hu Y."/>
            <person name="Wan P."/>
            <person name="Li L."/>
            <person name="Deng X."/>
            <person name="Kuang T."/>
            <person name="Xiang C."/>
            <person name="Zhu J.K."/>
            <person name="Oliver M.J."/>
            <person name="He Y."/>
        </authorList>
    </citation>
    <scope>NUCLEOTIDE SEQUENCE [LARGE SCALE GENOMIC DNA]</scope>
    <source>
        <strain evidence="4">cv. XS01</strain>
    </source>
</reference>